<dbReference type="AlphaFoldDB" id="A0AAW2ZF07"/>
<gene>
    <name evidence="1" type="ORF">AKO1_002081</name>
</gene>
<evidence type="ECO:0000313" key="1">
    <source>
        <dbReference type="EMBL" id="KAL0487192.1"/>
    </source>
</evidence>
<organism evidence="1 2">
    <name type="scientific">Acrasis kona</name>
    <dbReference type="NCBI Taxonomy" id="1008807"/>
    <lineage>
        <taxon>Eukaryota</taxon>
        <taxon>Discoba</taxon>
        <taxon>Heterolobosea</taxon>
        <taxon>Tetramitia</taxon>
        <taxon>Eutetramitia</taxon>
        <taxon>Acrasidae</taxon>
        <taxon>Acrasis</taxon>
    </lineage>
</organism>
<dbReference type="EMBL" id="JAOPGA020001315">
    <property type="protein sequence ID" value="KAL0487192.1"/>
    <property type="molecule type" value="Genomic_DNA"/>
</dbReference>
<proteinExistence type="predicted"/>
<keyword evidence="2" id="KW-1185">Reference proteome</keyword>
<protein>
    <submittedName>
        <fullName evidence="1">Uncharacterized protein</fullName>
    </submittedName>
</protein>
<name>A0AAW2ZF07_9EUKA</name>
<dbReference type="Proteomes" id="UP001431209">
    <property type="component" value="Unassembled WGS sequence"/>
</dbReference>
<feature type="non-terminal residue" evidence="1">
    <location>
        <position position="125"/>
    </location>
</feature>
<comment type="caution">
    <text evidence="1">The sequence shown here is derived from an EMBL/GenBank/DDBJ whole genome shotgun (WGS) entry which is preliminary data.</text>
</comment>
<sequence>MSGVMLFKSGVTVFEDQVPIGATEMIENQTYPQFVNSVRVRYRFEKKQVLQFRISDENPLDYTQCTLASIINSVGVVSLPLNNKERKNVLLHIRWEKVVSLKGEISLRPRVELPPKGILKTKPLT</sequence>
<accession>A0AAW2ZF07</accession>
<evidence type="ECO:0000313" key="2">
    <source>
        <dbReference type="Proteomes" id="UP001431209"/>
    </source>
</evidence>
<reference evidence="1 2" key="1">
    <citation type="submission" date="2024-03" db="EMBL/GenBank/DDBJ databases">
        <title>The Acrasis kona genome and developmental transcriptomes reveal deep origins of eukaryotic multicellular pathways.</title>
        <authorList>
            <person name="Sheikh S."/>
            <person name="Fu C.-J."/>
            <person name="Brown M.W."/>
            <person name="Baldauf S.L."/>
        </authorList>
    </citation>
    <scope>NUCLEOTIDE SEQUENCE [LARGE SCALE GENOMIC DNA]</scope>
    <source>
        <strain evidence="1 2">ATCC MYA-3509</strain>
    </source>
</reference>